<proteinExistence type="predicted"/>
<dbReference type="Proteomes" id="UP000828251">
    <property type="component" value="Unassembled WGS sequence"/>
</dbReference>
<dbReference type="AlphaFoldDB" id="A0A9D3UCU4"/>
<accession>A0A9D3UCU4</accession>
<gene>
    <name evidence="1" type="ORF">J1N35_039786</name>
</gene>
<sequence>MSRRVKSVIYYNGQICNTGIRVLFTRAQSTKLAFNCSIQLRELQTKIRRKVGGLSWRRILSLKCRYLASLDLFKYELFHVTGDTELEAVLDSHCSSSNAILELHVEFREVDEAGLSSTNVPSHVGNEQEAESPITWLCGGFIALLQSDHYDILESSMRRHSSVSGPDFNFGNYSVHHSGYSSNLNFNTRAWHLVSAFDFDFNGMMS</sequence>
<dbReference type="EMBL" id="JAIQCV010000012">
    <property type="protein sequence ID" value="KAH1038043.1"/>
    <property type="molecule type" value="Genomic_DNA"/>
</dbReference>
<organism evidence="1 2">
    <name type="scientific">Gossypium stocksii</name>
    <dbReference type="NCBI Taxonomy" id="47602"/>
    <lineage>
        <taxon>Eukaryota</taxon>
        <taxon>Viridiplantae</taxon>
        <taxon>Streptophyta</taxon>
        <taxon>Embryophyta</taxon>
        <taxon>Tracheophyta</taxon>
        <taxon>Spermatophyta</taxon>
        <taxon>Magnoliopsida</taxon>
        <taxon>eudicotyledons</taxon>
        <taxon>Gunneridae</taxon>
        <taxon>Pentapetalae</taxon>
        <taxon>rosids</taxon>
        <taxon>malvids</taxon>
        <taxon>Malvales</taxon>
        <taxon>Malvaceae</taxon>
        <taxon>Malvoideae</taxon>
        <taxon>Gossypium</taxon>
    </lineage>
</organism>
<protein>
    <submittedName>
        <fullName evidence="1">Uncharacterized protein</fullName>
    </submittedName>
</protein>
<evidence type="ECO:0000313" key="2">
    <source>
        <dbReference type="Proteomes" id="UP000828251"/>
    </source>
</evidence>
<comment type="caution">
    <text evidence="1">The sequence shown here is derived from an EMBL/GenBank/DDBJ whole genome shotgun (WGS) entry which is preliminary data.</text>
</comment>
<reference evidence="1 2" key="1">
    <citation type="journal article" date="2021" name="Plant Biotechnol. J.">
        <title>Multi-omics assisted identification of the key and species-specific regulatory components of drought-tolerant mechanisms in Gossypium stocksii.</title>
        <authorList>
            <person name="Yu D."/>
            <person name="Ke L."/>
            <person name="Zhang D."/>
            <person name="Wu Y."/>
            <person name="Sun Y."/>
            <person name="Mei J."/>
            <person name="Sun J."/>
            <person name="Sun Y."/>
        </authorList>
    </citation>
    <scope>NUCLEOTIDE SEQUENCE [LARGE SCALE GENOMIC DNA]</scope>
    <source>
        <strain evidence="2">cv. E1</strain>
        <tissue evidence="1">Leaf</tissue>
    </source>
</reference>
<keyword evidence="2" id="KW-1185">Reference proteome</keyword>
<name>A0A9D3UCU4_9ROSI</name>
<evidence type="ECO:0000313" key="1">
    <source>
        <dbReference type="EMBL" id="KAH1038043.1"/>
    </source>
</evidence>